<evidence type="ECO:0000313" key="2">
    <source>
        <dbReference type="EMBL" id="CAD7688076.1"/>
    </source>
</evidence>
<evidence type="ECO:0000313" key="3">
    <source>
        <dbReference type="Proteomes" id="UP000645828"/>
    </source>
</evidence>
<feature type="compositionally biased region" description="Polar residues" evidence="1">
    <location>
        <begin position="37"/>
        <end position="46"/>
    </location>
</feature>
<reference evidence="2" key="1">
    <citation type="submission" date="2020-12" db="EMBL/GenBank/DDBJ databases">
        <authorList>
            <consortium name="Molecular Ecology Group"/>
        </authorList>
    </citation>
    <scope>NUCLEOTIDE SEQUENCE</scope>
    <source>
        <strain evidence="2">TBG_1078</strain>
    </source>
</reference>
<gene>
    <name evidence="2" type="ORF">NYPRO_LOCUS20870</name>
</gene>
<dbReference type="Proteomes" id="UP000645828">
    <property type="component" value="Unassembled WGS sequence"/>
</dbReference>
<proteinExistence type="predicted"/>
<evidence type="ECO:0000256" key="1">
    <source>
        <dbReference type="SAM" id="MobiDB-lite"/>
    </source>
</evidence>
<feature type="compositionally biased region" description="Low complexity" evidence="1">
    <location>
        <begin position="321"/>
        <end position="333"/>
    </location>
</feature>
<feature type="region of interest" description="Disordered" evidence="1">
    <location>
        <begin position="1"/>
        <end position="46"/>
    </location>
</feature>
<dbReference type="EMBL" id="CAJHUB010000764">
    <property type="protein sequence ID" value="CAD7688076.1"/>
    <property type="molecule type" value="Genomic_DNA"/>
</dbReference>
<dbReference type="AlphaFoldDB" id="A0A811ZH01"/>
<keyword evidence="3" id="KW-1185">Reference proteome</keyword>
<feature type="compositionally biased region" description="Low complexity" evidence="1">
    <location>
        <begin position="266"/>
        <end position="277"/>
    </location>
</feature>
<feature type="compositionally biased region" description="Low complexity" evidence="1">
    <location>
        <begin position="122"/>
        <end position="133"/>
    </location>
</feature>
<feature type="region of interest" description="Disordered" evidence="1">
    <location>
        <begin position="117"/>
        <end position="294"/>
    </location>
</feature>
<organism evidence="2 3">
    <name type="scientific">Nyctereutes procyonoides</name>
    <name type="common">Raccoon dog</name>
    <name type="synonym">Canis procyonoides</name>
    <dbReference type="NCBI Taxonomy" id="34880"/>
    <lineage>
        <taxon>Eukaryota</taxon>
        <taxon>Metazoa</taxon>
        <taxon>Chordata</taxon>
        <taxon>Craniata</taxon>
        <taxon>Vertebrata</taxon>
        <taxon>Euteleostomi</taxon>
        <taxon>Mammalia</taxon>
        <taxon>Eutheria</taxon>
        <taxon>Laurasiatheria</taxon>
        <taxon>Carnivora</taxon>
        <taxon>Caniformia</taxon>
        <taxon>Canidae</taxon>
        <taxon>Nyctereutes</taxon>
    </lineage>
</organism>
<name>A0A811ZH01_NYCPR</name>
<comment type="caution">
    <text evidence="2">The sequence shown here is derived from an EMBL/GenBank/DDBJ whole genome shotgun (WGS) entry which is preliminary data.</text>
</comment>
<accession>A0A811ZH01</accession>
<sequence length="441" mass="46163">MASASGRWAPPPPPPPPPVPPPPPPAGGRGCTGPRLTWQQGRPSGKQATLLTALRVCACGSPEGCWRSEGSQQEEEQSQDWGHLDARCWWPRLCSCSPSEGPQVSVCTIPWPRCSRSSPLTPSAVAGGAQGSPAPAPRPGVRPRQGPPRHHPGARPRRPRPRRPPRLPRARTHRPDTRPAPRARTCARVRPARPAPRAPRPGVRAPRPPPRARRPPRPSSARPRPHSPAPCAPGPGPGHGKRPPRPPRAAVLDPGRCPPPTVAEVPSPARGARRGAPSRPPGGARGAGRGCGRPPRRLLGLCAAGRPAPRLSSAPDLEVKAAGPSASAALPPSGRDPPLRPPETSVHPLSWALAAALAFPPSAMATRLCSVCVPESCHLSLLHWPSTGLAGLGSSSPGGGGEGEGVTVSEWDPPFHSWVGILSPKVMVLRCGLREVVVRVQ</sequence>
<feature type="region of interest" description="Disordered" evidence="1">
    <location>
        <begin position="310"/>
        <end position="344"/>
    </location>
</feature>
<feature type="compositionally biased region" description="Basic residues" evidence="1">
    <location>
        <begin position="147"/>
        <end position="172"/>
    </location>
</feature>
<feature type="compositionally biased region" description="Pro residues" evidence="1">
    <location>
        <begin position="9"/>
        <end position="26"/>
    </location>
</feature>
<protein>
    <submittedName>
        <fullName evidence="2">(raccoon dog) hypothetical protein</fullName>
    </submittedName>
</protein>
<feature type="compositionally biased region" description="Pro residues" evidence="1">
    <location>
        <begin position="226"/>
        <end position="236"/>
    </location>
</feature>